<dbReference type="AlphaFoldDB" id="A0A3E1NJL0"/>
<dbReference type="RefSeq" id="WP_116847372.1">
    <property type="nucleotide sequence ID" value="NZ_QTJU01000003.1"/>
</dbReference>
<comment type="caution">
    <text evidence="2">The sequence shown here is derived from an EMBL/GenBank/DDBJ whole genome shotgun (WGS) entry which is preliminary data.</text>
</comment>
<evidence type="ECO:0000313" key="3">
    <source>
        <dbReference type="Proteomes" id="UP000261284"/>
    </source>
</evidence>
<protein>
    <submittedName>
        <fullName evidence="2">Type IX secretion system membrane protein PorP/SprF</fullName>
    </submittedName>
</protein>
<dbReference type="InterPro" id="IPR019861">
    <property type="entry name" value="PorP/SprF_Bacteroidetes"/>
</dbReference>
<dbReference type="EMBL" id="QTJU01000003">
    <property type="protein sequence ID" value="RFM28126.1"/>
    <property type="molecule type" value="Genomic_DNA"/>
</dbReference>
<proteinExistence type="predicted"/>
<evidence type="ECO:0000313" key="2">
    <source>
        <dbReference type="EMBL" id="RFM28126.1"/>
    </source>
</evidence>
<accession>A0A3E1NJL0</accession>
<feature type="chain" id="PRO_5017801075" evidence="1">
    <location>
        <begin position="20"/>
        <end position="346"/>
    </location>
</feature>
<reference evidence="2 3" key="1">
    <citation type="submission" date="2018-08" db="EMBL/GenBank/DDBJ databases">
        <title>Chitinophagaceae sp. K23C18032701, a novel bacterium isolated from forest soil.</title>
        <authorList>
            <person name="Wang C."/>
        </authorList>
    </citation>
    <scope>NUCLEOTIDE SEQUENCE [LARGE SCALE GENOMIC DNA]</scope>
    <source>
        <strain evidence="2 3">K23C18032701</strain>
    </source>
</reference>
<keyword evidence="3" id="KW-1185">Reference proteome</keyword>
<feature type="signal peptide" evidence="1">
    <location>
        <begin position="1"/>
        <end position="19"/>
    </location>
</feature>
<name>A0A3E1NJL0_9BACT</name>
<dbReference type="Pfam" id="PF11751">
    <property type="entry name" value="PorP_SprF"/>
    <property type="match status" value="1"/>
</dbReference>
<sequence>MKLRLSVICLVAASFHATAQQQPQYTQYILNNFIINPAVAGIENYWDVKASHRQQWVGLDGAPTTTYFTMHGPLSKSDYNRETATTIHPDGENPRGEAYWTDYTTPPPHGGVGVTVINDQTGPLNMFSASGTFSYHIGLSSRTNLSGGISLGMQQMRLNSSKLNFGAQAPIDPAVAGTGYLNKIRPQVAGGLWLYSADYFMGLSAQNIIPQGIGFDNGHVTGNSIVKYTGKLIPHIFFEAGYRMFLSDDISLLPSVLLRYVSPTPASFDLNVKWQYQDRFWLGGSYRHKDGLAAMAGINISSVINVGYAYDLTTSRLNAVSYGTHEIVVGFLLGNNFGDLCPRNIW</sequence>
<organism evidence="2 3">
    <name type="scientific">Deminuibacter soli</name>
    <dbReference type="NCBI Taxonomy" id="2291815"/>
    <lineage>
        <taxon>Bacteria</taxon>
        <taxon>Pseudomonadati</taxon>
        <taxon>Bacteroidota</taxon>
        <taxon>Chitinophagia</taxon>
        <taxon>Chitinophagales</taxon>
        <taxon>Chitinophagaceae</taxon>
        <taxon>Deminuibacter</taxon>
    </lineage>
</organism>
<keyword evidence="1" id="KW-0732">Signal</keyword>
<dbReference type="OrthoDB" id="626665at2"/>
<evidence type="ECO:0000256" key="1">
    <source>
        <dbReference type="SAM" id="SignalP"/>
    </source>
</evidence>
<dbReference type="Proteomes" id="UP000261284">
    <property type="component" value="Unassembled WGS sequence"/>
</dbReference>
<gene>
    <name evidence="2" type="ORF">DXN05_11400</name>
</gene>
<dbReference type="NCBIfam" id="TIGR03519">
    <property type="entry name" value="T9SS_PorP_fam"/>
    <property type="match status" value="1"/>
</dbReference>